<organism evidence="1 2">
    <name type="scientific">Pseudolabrys taiwanensis</name>
    <dbReference type="NCBI Taxonomy" id="331696"/>
    <lineage>
        <taxon>Bacteria</taxon>
        <taxon>Pseudomonadati</taxon>
        <taxon>Pseudomonadota</taxon>
        <taxon>Alphaproteobacteria</taxon>
        <taxon>Hyphomicrobiales</taxon>
        <taxon>Xanthobacteraceae</taxon>
        <taxon>Pseudolabrys</taxon>
    </lineage>
</organism>
<keyword evidence="2" id="KW-1185">Reference proteome</keyword>
<dbReference type="RefSeq" id="WP_115691970.1">
    <property type="nucleotide sequence ID" value="NZ_CP031417.1"/>
</dbReference>
<dbReference type="PANTHER" id="PTHR30632:SF11">
    <property type="entry name" value="BLR4797 PROTEIN"/>
    <property type="match status" value="1"/>
</dbReference>
<evidence type="ECO:0000313" key="2">
    <source>
        <dbReference type="Proteomes" id="UP000254889"/>
    </source>
</evidence>
<dbReference type="Gene3D" id="3.40.190.10">
    <property type="entry name" value="Periplasmic binding protein-like II"/>
    <property type="match status" value="2"/>
</dbReference>
<dbReference type="Pfam" id="PF13531">
    <property type="entry name" value="SBP_bac_11"/>
    <property type="match status" value="1"/>
</dbReference>
<dbReference type="AlphaFoldDB" id="A0A345ZXE4"/>
<dbReference type="KEGG" id="ptaw:DW352_14330"/>
<dbReference type="GO" id="GO:0030973">
    <property type="term" value="F:molybdate ion binding"/>
    <property type="evidence" value="ECO:0007669"/>
    <property type="project" value="TreeGrafter"/>
</dbReference>
<dbReference type="Proteomes" id="UP000254889">
    <property type="component" value="Chromosome"/>
</dbReference>
<gene>
    <name evidence="1" type="ORF">DW352_14330</name>
</gene>
<dbReference type="PANTHER" id="PTHR30632">
    <property type="entry name" value="MOLYBDATE-BINDING PERIPLASMIC PROTEIN"/>
    <property type="match status" value="1"/>
</dbReference>
<protein>
    <submittedName>
        <fullName evidence="1">ABC transporter substrate-binding protein</fullName>
    </submittedName>
</protein>
<proteinExistence type="predicted"/>
<sequence>MSAGAVEAVVRQLAPEFERASGHKVDLNFGTAGSMRDRIKNGEKADLIILADAGIAELDKLGHVKPGSVTPLGRSVMGVIVRDGEPAPDISTPEAFIQALRNAPTFAYTNPKSGGTGGIMFAALLQKLGLLDEVDAKAVLGKGGHDVSVIIAEGRAALGTTFISEALPVKGVTVVGPLPGDLYFANTYTAALAADSAVGTEAAALLAAFTAPANRPRWTAAGLEPAFP</sequence>
<dbReference type="InterPro" id="IPR050682">
    <property type="entry name" value="ModA/WtpA"/>
</dbReference>
<reference evidence="1 2" key="1">
    <citation type="submission" date="2018-07" db="EMBL/GenBank/DDBJ databases">
        <authorList>
            <person name="Quirk P.G."/>
            <person name="Krulwich T.A."/>
        </authorList>
    </citation>
    <scope>NUCLEOTIDE SEQUENCE [LARGE SCALE GENOMIC DNA]</scope>
    <source>
        <strain evidence="1 2">CC-BB4</strain>
    </source>
</reference>
<dbReference type="EMBL" id="CP031417">
    <property type="protein sequence ID" value="AXK81591.1"/>
    <property type="molecule type" value="Genomic_DNA"/>
</dbReference>
<accession>A0A345ZXE4</accession>
<dbReference type="SUPFAM" id="SSF53850">
    <property type="entry name" value="Periplasmic binding protein-like II"/>
    <property type="match status" value="1"/>
</dbReference>
<name>A0A345ZXE4_9HYPH</name>
<evidence type="ECO:0000313" key="1">
    <source>
        <dbReference type="EMBL" id="AXK81591.1"/>
    </source>
</evidence>
<dbReference type="OrthoDB" id="8216219at2"/>
<dbReference type="GO" id="GO:0015689">
    <property type="term" value="P:molybdate ion transport"/>
    <property type="evidence" value="ECO:0007669"/>
    <property type="project" value="TreeGrafter"/>
</dbReference>